<dbReference type="PANTHER" id="PTHR24031">
    <property type="entry name" value="RNA HELICASE"/>
    <property type="match status" value="1"/>
</dbReference>
<gene>
    <name evidence="16" type="ORF">M413DRAFT_445481</name>
</gene>
<dbReference type="PROSITE" id="PS00039">
    <property type="entry name" value="DEAD_ATP_HELICASE"/>
    <property type="match status" value="1"/>
</dbReference>
<dbReference type="STRING" id="686832.A0A0C2YKC8"/>
<evidence type="ECO:0000256" key="10">
    <source>
        <dbReference type="RuleBase" id="RU000492"/>
    </source>
</evidence>
<evidence type="ECO:0000256" key="2">
    <source>
        <dbReference type="ARBA" id="ARBA00022517"/>
    </source>
</evidence>
<dbReference type="CDD" id="cd18787">
    <property type="entry name" value="SF2_C_DEAD"/>
    <property type="match status" value="1"/>
</dbReference>
<dbReference type="SMART" id="SM01178">
    <property type="entry name" value="DUF4217"/>
    <property type="match status" value="1"/>
</dbReference>
<reference evidence="16 17" key="1">
    <citation type="submission" date="2014-04" db="EMBL/GenBank/DDBJ databases">
        <authorList>
            <consortium name="DOE Joint Genome Institute"/>
            <person name="Kuo A."/>
            <person name="Gay G."/>
            <person name="Dore J."/>
            <person name="Kohler A."/>
            <person name="Nagy L.G."/>
            <person name="Floudas D."/>
            <person name="Copeland A."/>
            <person name="Barry K.W."/>
            <person name="Cichocki N."/>
            <person name="Veneault-Fourrey C."/>
            <person name="LaButti K."/>
            <person name="Lindquist E.A."/>
            <person name="Lipzen A."/>
            <person name="Lundell T."/>
            <person name="Morin E."/>
            <person name="Murat C."/>
            <person name="Sun H."/>
            <person name="Tunlid A."/>
            <person name="Henrissat B."/>
            <person name="Grigoriev I.V."/>
            <person name="Hibbett D.S."/>
            <person name="Martin F."/>
            <person name="Nordberg H.P."/>
            <person name="Cantor M.N."/>
            <person name="Hua S.X."/>
        </authorList>
    </citation>
    <scope>NUCLEOTIDE SEQUENCE [LARGE SCALE GENOMIC DNA]</scope>
    <source>
        <strain evidence="17">h7</strain>
    </source>
</reference>
<comment type="similarity">
    <text evidence="10">Belongs to the DEAD box helicase family.</text>
</comment>
<keyword evidence="6 10" id="KW-0347">Helicase</keyword>
<keyword evidence="2" id="KW-0690">Ribosome biogenesis</keyword>
<proteinExistence type="inferred from homology"/>
<evidence type="ECO:0000259" key="15">
    <source>
        <dbReference type="PROSITE" id="PS51195"/>
    </source>
</evidence>
<dbReference type="SUPFAM" id="SSF52540">
    <property type="entry name" value="P-loop containing nucleoside triphosphate hydrolases"/>
    <property type="match status" value="1"/>
</dbReference>
<feature type="short sequence motif" description="Q motif" evidence="9">
    <location>
        <begin position="57"/>
        <end position="85"/>
    </location>
</feature>
<keyword evidence="3" id="KW-0698">rRNA processing</keyword>
<dbReference type="GO" id="GO:0016887">
    <property type="term" value="F:ATP hydrolysis activity"/>
    <property type="evidence" value="ECO:0007669"/>
    <property type="project" value="RHEA"/>
</dbReference>
<feature type="domain" description="Helicase C-terminal" evidence="14">
    <location>
        <begin position="270"/>
        <end position="442"/>
    </location>
</feature>
<feature type="domain" description="Helicase ATP-binding" evidence="13">
    <location>
        <begin position="88"/>
        <end position="255"/>
    </location>
</feature>
<evidence type="ECO:0000259" key="14">
    <source>
        <dbReference type="PROSITE" id="PS51194"/>
    </source>
</evidence>
<evidence type="ECO:0000256" key="12">
    <source>
        <dbReference type="SAM" id="MobiDB-lite"/>
    </source>
</evidence>
<feature type="region of interest" description="Disordered" evidence="12">
    <location>
        <begin position="1"/>
        <end position="31"/>
    </location>
</feature>
<feature type="compositionally biased region" description="Acidic residues" evidence="12">
    <location>
        <begin position="515"/>
        <end position="525"/>
    </location>
</feature>
<sequence>MVKDQVNPLAGPSRHQNARKSKKTPLRSNKVKKLTEKRKIEVLEREAMDFIPPNDLSHFSDLPISEPTKKGLKKAFFVNMTDIQTSSIPVSLKGKDVLAAARTGSGKTLAFLVPVLDILYRRRWALIISPTRELAVQIFDVLRSIGGHHSFSAGLVIGGKSLKDESDRLSRMNILVATPGRLLQHMDQTVGFDASSLQILVLDEADRILDMGFQRTLTALLDHLPKSRQTLLFSATQTDSVSDLARLSLKDPTQIGVQGSNASLSTMPKNLEQHYLVVELDKKLDVLWSFIKTHLQSKIIVFLSSCKQVRFVFETFCKMHPGVPLLNLHGKQKQSARLTMYQKFTSMSHSVLFATDIAARGLDFPSVDWVVQLDAPEDAETYIHRVGRTARYESKGKGLLFLLPSEEEGMKAALEKKNVEIAKIKNRASKTQNIQNQLQNLAFQDPEIKYLGQRAFVSYLRSIYLHKDKSIFKLEDLPVDRFAESLGLPGTPKIKFLSKAIVKQKKNASRAVEAAEADVDEDDESSSAASGSEDEADENSSDEEEETVPRVSENVKAGAVRTKYDRMFERKNQNVLSEHYSKLIEHEPGTVADSDDDFIVLKRADHDLPESEMQPLDSSDLSKRKLKLGKAKQAIVKNGLPTKLVFDDDGNPHHVYEMADPDAWYKAKGGLAGAKEEGQLFAREESKKMRVADVVDKEEAKAKKQEKKRKRKEKEKMVTDQPILATFEPPSDDDGYVSPEFDLPDLPSEDEDMAPPPSKRNKSEAGFNRRSKNLTSLEDEEELALRLLGRS</sequence>
<organism evidence="16 17">
    <name type="scientific">Hebeloma cylindrosporum</name>
    <dbReference type="NCBI Taxonomy" id="76867"/>
    <lineage>
        <taxon>Eukaryota</taxon>
        <taxon>Fungi</taxon>
        <taxon>Dikarya</taxon>
        <taxon>Basidiomycota</taxon>
        <taxon>Agaricomycotina</taxon>
        <taxon>Agaricomycetes</taxon>
        <taxon>Agaricomycetidae</taxon>
        <taxon>Agaricales</taxon>
        <taxon>Agaricineae</taxon>
        <taxon>Hymenogastraceae</taxon>
        <taxon>Hebeloma</taxon>
    </lineage>
</organism>
<dbReference type="OrthoDB" id="10259640at2759"/>
<feature type="compositionally biased region" description="Basic and acidic residues" evidence="12">
    <location>
        <begin position="679"/>
        <end position="703"/>
    </location>
</feature>
<evidence type="ECO:0000256" key="4">
    <source>
        <dbReference type="ARBA" id="ARBA00022741"/>
    </source>
</evidence>
<comment type="domain">
    <text evidence="11">The Q motif is unique to and characteristic of the DEAD box family of RNA helicases and controls ATP binding and hydrolysis.</text>
</comment>
<reference evidence="17" key="2">
    <citation type="submission" date="2015-01" db="EMBL/GenBank/DDBJ databases">
        <title>Evolutionary Origins and Diversification of the Mycorrhizal Mutualists.</title>
        <authorList>
            <consortium name="DOE Joint Genome Institute"/>
            <consortium name="Mycorrhizal Genomics Consortium"/>
            <person name="Kohler A."/>
            <person name="Kuo A."/>
            <person name="Nagy L.G."/>
            <person name="Floudas D."/>
            <person name="Copeland A."/>
            <person name="Barry K.W."/>
            <person name="Cichocki N."/>
            <person name="Veneault-Fourrey C."/>
            <person name="LaButti K."/>
            <person name="Lindquist E.A."/>
            <person name="Lipzen A."/>
            <person name="Lundell T."/>
            <person name="Morin E."/>
            <person name="Murat C."/>
            <person name="Riley R."/>
            <person name="Ohm R."/>
            <person name="Sun H."/>
            <person name="Tunlid A."/>
            <person name="Henrissat B."/>
            <person name="Grigoriev I.V."/>
            <person name="Hibbett D.S."/>
            <person name="Martin F."/>
        </authorList>
    </citation>
    <scope>NUCLEOTIDE SEQUENCE [LARGE SCALE GENOMIC DNA]</scope>
    <source>
        <strain evidence="17">h7</strain>
    </source>
</reference>
<dbReference type="Gene3D" id="3.40.50.300">
    <property type="entry name" value="P-loop containing nucleotide triphosphate hydrolases"/>
    <property type="match status" value="2"/>
</dbReference>
<dbReference type="GO" id="GO:0006364">
    <property type="term" value="P:rRNA processing"/>
    <property type="evidence" value="ECO:0007669"/>
    <property type="project" value="UniProtKB-KW"/>
</dbReference>
<comment type="subcellular location">
    <subcellularLocation>
        <location evidence="1">Nucleus</location>
        <location evidence="1">Nucleolus</location>
    </subcellularLocation>
</comment>
<keyword evidence="7 10" id="KW-0067">ATP-binding</keyword>
<dbReference type="InterPro" id="IPR000629">
    <property type="entry name" value="RNA-helicase_DEAD-box_CS"/>
</dbReference>
<feature type="compositionally biased region" description="Basic residues" evidence="12">
    <location>
        <begin position="704"/>
        <end position="713"/>
    </location>
</feature>
<dbReference type="AlphaFoldDB" id="A0A0C2YKC8"/>
<dbReference type="InterPro" id="IPR025313">
    <property type="entry name" value="SPB4-like_CTE"/>
</dbReference>
<dbReference type="CDD" id="cd17941">
    <property type="entry name" value="DEADc_DDX10"/>
    <property type="match status" value="1"/>
</dbReference>
<feature type="domain" description="DEAD-box RNA helicase Q" evidence="15">
    <location>
        <begin position="57"/>
        <end position="85"/>
    </location>
</feature>
<name>A0A0C2YKC8_HEBCY</name>
<feature type="region of interest" description="Disordered" evidence="12">
    <location>
        <begin position="679"/>
        <end position="780"/>
    </location>
</feature>
<evidence type="ECO:0000256" key="6">
    <source>
        <dbReference type="ARBA" id="ARBA00022806"/>
    </source>
</evidence>
<dbReference type="Proteomes" id="UP000053424">
    <property type="component" value="Unassembled WGS sequence"/>
</dbReference>
<dbReference type="InterPro" id="IPR011545">
    <property type="entry name" value="DEAD/DEAH_box_helicase_dom"/>
</dbReference>
<dbReference type="Pfam" id="PF00270">
    <property type="entry name" value="DEAD"/>
    <property type="match status" value="1"/>
</dbReference>
<dbReference type="HOGENOM" id="CLU_003041_26_1_1"/>
<evidence type="ECO:0000313" key="17">
    <source>
        <dbReference type="Proteomes" id="UP000053424"/>
    </source>
</evidence>
<comment type="function">
    <text evidence="11">RNA helicase.</text>
</comment>
<keyword evidence="4 10" id="KW-0547">Nucleotide-binding</keyword>
<dbReference type="InterPro" id="IPR014014">
    <property type="entry name" value="RNA_helicase_DEAD_Q_motif"/>
</dbReference>
<dbReference type="Pfam" id="PF00271">
    <property type="entry name" value="Helicase_C"/>
    <property type="match status" value="1"/>
</dbReference>
<dbReference type="GO" id="GO:0005524">
    <property type="term" value="F:ATP binding"/>
    <property type="evidence" value="ECO:0007669"/>
    <property type="project" value="UniProtKB-UniRule"/>
</dbReference>
<dbReference type="PROSITE" id="PS51192">
    <property type="entry name" value="HELICASE_ATP_BIND_1"/>
    <property type="match status" value="1"/>
</dbReference>
<accession>A0A0C2YKC8</accession>
<dbReference type="GO" id="GO:0003724">
    <property type="term" value="F:RNA helicase activity"/>
    <property type="evidence" value="ECO:0007669"/>
    <property type="project" value="UniProtKB-EC"/>
</dbReference>
<dbReference type="GO" id="GO:0003723">
    <property type="term" value="F:RNA binding"/>
    <property type="evidence" value="ECO:0007669"/>
    <property type="project" value="UniProtKB-UniRule"/>
</dbReference>
<evidence type="ECO:0000259" key="13">
    <source>
        <dbReference type="PROSITE" id="PS51192"/>
    </source>
</evidence>
<dbReference type="InterPro" id="IPR027417">
    <property type="entry name" value="P-loop_NTPase"/>
</dbReference>
<dbReference type="EC" id="3.6.4.13" evidence="11"/>
<dbReference type="SMART" id="SM00487">
    <property type="entry name" value="DEXDc"/>
    <property type="match status" value="1"/>
</dbReference>
<keyword evidence="8 11" id="KW-0694">RNA-binding</keyword>
<dbReference type="EMBL" id="KN831780">
    <property type="protein sequence ID" value="KIM41487.1"/>
    <property type="molecule type" value="Genomic_DNA"/>
</dbReference>
<keyword evidence="17" id="KW-1185">Reference proteome</keyword>
<evidence type="ECO:0000256" key="1">
    <source>
        <dbReference type="ARBA" id="ARBA00004604"/>
    </source>
</evidence>
<dbReference type="Pfam" id="PF13959">
    <property type="entry name" value="CTE_SPB4"/>
    <property type="match status" value="1"/>
</dbReference>
<evidence type="ECO:0000256" key="7">
    <source>
        <dbReference type="ARBA" id="ARBA00022840"/>
    </source>
</evidence>
<evidence type="ECO:0000313" key="16">
    <source>
        <dbReference type="EMBL" id="KIM41487.1"/>
    </source>
</evidence>
<dbReference type="InterPro" id="IPR001650">
    <property type="entry name" value="Helicase_C-like"/>
</dbReference>
<dbReference type="InterPro" id="IPR014001">
    <property type="entry name" value="Helicase_ATP-bd"/>
</dbReference>
<comment type="catalytic activity">
    <reaction evidence="11">
        <text>ATP + H2O = ADP + phosphate + H(+)</text>
        <dbReference type="Rhea" id="RHEA:13065"/>
        <dbReference type="ChEBI" id="CHEBI:15377"/>
        <dbReference type="ChEBI" id="CHEBI:15378"/>
        <dbReference type="ChEBI" id="CHEBI:30616"/>
        <dbReference type="ChEBI" id="CHEBI:43474"/>
        <dbReference type="ChEBI" id="CHEBI:456216"/>
        <dbReference type="EC" id="3.6.4.13"/>
    </reaction>
</comment>
<evidence type="ECO:0000256" key="8">
    <source>
        <dbReference type="ARBA" id="ARBA00022884"/>
    </source>
</evidence>
<evidence type="ECO:0000256" key="11">
    <source>
        <dbReference type="RuleBase" id="RU365068"/>
    </source>
</evidence>
<dbReference type="PROSITE" id="PS51195">
    <property type="entry name" value="Q_MOTIF"/>
    <property type="match status" value="1"/>
</dbReference>
<dbReference type="SMART" id="SM00490">
    <property type="entry name" value="HELICc"/>
    <property type="match status" value="1"/>
</dbReference>
<evidence type="ECO:0000256" key="9">
    <source>
        <dbReference type="PROSITE-ProRule" id="PRU00552"/>
    </source>
</evidence>
<dbReference type="PROSITE" id="PS51194">
    <property type="entry name" value="HELICASE_CTER"/>
    <property type="match status" value="1"/>
</dbReference>
<evidence type="ECO:0000256" key="5">
    <source>
        <dbReference type="ARBA" id="ARBA00022801"/>
    </source>
</evidence>
<feature type="compositionally biased region" description="Acidic residues" evidence="12">
    <location>
        <begin position="532"/>
        <end position="546"/>
    </location>
</feature>
<evidence type="ECO:0000256" key="3">
    <source>
        <dbReference type="ARBA" id="ARBA00022552"/>
    </source>
</evidence>
<keyword evidence="5 10" id="KW-0378">Hydrolase</keyword>
<feature type="region of interest" description="Disordered" evidence="12">
    <location>
        <begin position="512"/>
        <end position="556"/>
    </location>
</feature>
<dbReference type="GO" id="GO:0005730">
    <property type="term" value="C:nucleolus"/>
    <property type="evidence" value="ECO:0007669"/>
    <property type="project" value="UniProtKB-SubCell"/>
</dbReference>
<feature type="compositionally biased region" description="Basic residues" evidence="12">
    <location>
        <begin position="16"/>
        <end position="31"/>
    </location>
</feature>
<protein>
    <recommendedName>
        <fullName evidence="11">ATP-dependent RNA helicase</fullName>
        <ecNumber evidence="11">3.6.4.13</ecNumber>
    </recommendedName>
</protein>